<evidence type="ECO:0000313" key="2">
    <source>
        <dbReference type="Proteomes" id="UP000054485"/>
    </source>
</evidence>
<sequence>MLPMDMETQLEIKQSKRNKFFIHSSQSLGKVRLDVAAILRQPIVAVSHDVRLNFPSDEVHHDASQRGYILVRLHRPDSEEPVQLARSSVAKSFSVLISQLDTFVQIVGVASQASGSTPEVRPFMTS</sequence>
<dbReference type="HOGENOM" id="CLU_1983031_0_0_1"/>
<dbReference type="EMBL" id="KN835238">
    <property type="protein sequence ID" value="KIK42464.1"/>
    <property type="molecule type" value="Genomic_DNA"/>
</dbReference>
<evidence type="ECO:0000313" key="1">
    <source>
        <dbReference type="EMBL" id="KIK42464.1"/>
    </source>
</evidence>
<organism evidence="1 2">
    <name type="scientific">Suillus luteus UH-Slu-Lm8-n1</name>
    <dbReference type="NCBI Taxonomy" id="930992"/>
    <lineage>
        <taxon>Eukaryota</taxon>
        <taxon>Fungi</taxon>
        <taxon>Dikarya</taxon>
        <taxon>Basidiomycota</taxon>
        <taxon>Agaricomycotina</taxon>
        <taxon>Agaricomycetes</taxon>
        <taxon>Agaricomycetidae</taxon>
        <taxon>Boletales</taxon>
        <taxon>Suillineae</taxon>
        <taxon>Suillaceae</taxon>
        <taxon>Suillus</taxon>
    </lineage>
</organism>
<name>A0A0D0AXD6_9AGAM</name>
<dbReference type="InParanoid" id="A0A0D0AXD6"/>
<reference evidence="2" key="2">
    <citation type="submission" date="2015-01" db="EMBL/GenBank/DDBJ databases">
        <title>Evolutionary Origins and Diversification of the Mycorrhizal Mutualists.</title>
        <authorList>
            <consortium name="DOE Joint Genome Institute"/>
            <consortium name="Mycorrhizal Genomics Consortium"/>
            <person name="Kohler A."/>
            <person name="Kuo A."/>
            <person name="Nagy L.G."/>
            <person name="Floudas D."/>
            <person name="Copeland A."/>
            <person name="Barry K.W."/>
            <person name="Cichocki N."/>
            <person name="Veneault-Fourrey C."/>
            <person name="LaButti K."/>
            <person name="Lindquist E.A."/>
            <person name="Lipzen A."/>
            <person name="Lundell T."/>
            <person name="Morin E."/>
            <person name="Murat C."/>
            <person name="Riley R."/>
            <person name="Ohm R."/>
            <person name="Sun H."/>
            <person name="Tunlid A."/>
            <person name="Henrissat B."/>
            <person name="Grigoriev I.V."/>
            <person name="Hibbett D.S."/>
            <person name="Martin F."/>
        </authorList>
    </citation>
    <scope>NUCLEOTIDE SEQUENCE [LARGE SCALE GENOMIC DNA]</scope>
    <source>
        <strain evidence="2">UH-Slu-Lm8-n1</strain>
    </source>
</reference>
<dbReference type="Proteomes" id="UP000054485">
    <property type="component" value="Unassembled WGS sequence"/>
</dbReference>
<gene>
    <name evidence="1" type="ORF">CY34DRAFT_141402</name>
</gene>
<reference evidence="1 2" key="1">
    <citation type="submission" date="2014-04" db="EMBL/GenBank/DDBJ databases">
        <authorList>
            <consortium name="DOE Joint Genome Institute"/>
            <person name="Kuo A."/>
            <person name="Ruytinx J."/>
            <person name="Rineau F."/>
            <person name="Colpaert J."/>
            <person name="Kohler A."/>
            <person name="Nagy L.G."/>
            <person name="Floudas D."/>
            <person name="Copeland A."/>
            <person name="Barry K.W."/>
            <person name="Cichocki N."/>
            <person name="Veneault-Fourrey C."/>
            <person name="LaButti K."/>
            <person name="Lindquist E.A."/>
            <person name="Lipzen A."/>
            <person name="Lundell T."/>
            <person name="Morin E."/>
            <person name="Murat C."/>
            <person name="Sun H."/>
            <person name="Tunlid A."/>
            <person name="Henrissat B."/>
            <person name="Grigoriev I.V."/>
            <person name="Hibbett D.S."/>
            <person name="Martin F."/>
            <person name="Nordberg H.P."/>
            <person name="Cantor M.N."/>
            <person name="Hua S.X."/>
        </authorList>
    </citation>
    <scope>NUCLEOTIDE SEQUENCE [LARGE SCALE GENOMIC DNA]</scope>
    <source>
        <strain evidence="1 2">UH-Slu-Lm8-n1</strain>
    </source>
</reference>
<protein>
    <submittedName>
        <fullName evidence="1">Uncharacterized protein</fullName>
    </submittedName>
</protein>
<accession>A0A0D0AXD6</accession>
<keyword evidence="2" id="KW-1185">Reference proteome</keyword>
<proteinExistence type="predicted"/>
<dbReference type="AlphaFoldDB" id="A0A0D0AXD6"/>